<dbReference type="HAMAP" id="MF_01186">
    <property type="entry name" value="LPS_assembly_LptE"/>
    <property type="match status" value="1"/>
</dbReference>
<feature type="compositionally biased region" description="Low complexity" evidence="7">
    <location>
        <begin position="197"/>
        <end position="208"/>
    </location>
</feature>
<keyword evidence="1 6" id="KW-0732">Signal</keyword>
<evidence type="ECO:0000313" key="8">
    <source>
        <dbReference type="EMBL" id="TDP82817.1"/>
    </source>
</evidence>
<evidence type="ECO:0000256" key="4">
    <source>
        <dbReference type="ARBA" id="ARBA00023237"/>
    </source>
</evidence>
<dbReference type="AlphaFoldDB" id="A0A4R6RB00"/>
<keyword evidence="3 6" id="KW-0564">Palmitate</keyword>
<comment type="subcellular location">
    <subcellularLocation>
        <location evidence="6">Cell outer membrane</location>
        <topology evidence="6">Lipid-anchor</topology>
    </subcellularLocation>
</comment>
<evidence type="ECO:0000256" key="2">
    <source>
        <dbReference type="ARBA" id="ARBA00023136"/>
    </source>
</evidence>
<evidence type="ECO:0000313" key="9">
    <source>
        <dbReference type="Proteomes" id="UP000294593"/>
    </source>
</evidence>
<dbReference type="GO" id="GO:0043165">
    <property type="term" value="P:Gram-negative-bacterium-type cell outer membrane assembly"/>
    <property type="evidence" value="ECO:0007669"/>
    <property type="project" value="UniProtKB-UniRule"/>
</dbReference>
<keyword evidence="5 6" id="KW-0449">Lipoprotein</keyword>
<dbReference type="GO" id="GO:0001530">
    <property type="term" value="F:lipopolysaccharide binding"/>
    <property type="evidence" value="ECO:0007669"/>
    <property type="project" value="TreeGrafter"/>
</dbReference>
<dbReference type="Pfam" id="PF04390">
    <property type="entry name" value="LptE"/>
    <property type="match status" value="1"/>
</dbReference>
<reference evidence="8 9" key="1">
    <citation type="submission" date="2019-03" db="EMBL/GenBank/DDBJ databases">
        <title>Genomic Encyclopedia of Type Strains, Phase IV (KMG-IV): sequencing the most valuable type-strain genomes for metagenomic binning, comparative biology and taxonomic classification.</title>
        <authorList>
            <person name="Goeker M."/>
        </authorList>
    </citation>
    <scope>NUCLEOTIDE SEQUENCE [LARGE SCALE GENOMIC DNA]</scope>
    <source>
        <strain evidence="8 9">DSM 11901</strain>
    </source>
</reference>
<protein>
    <recommendedName>
        <fullName evidence="6">LPS-assembly lipoprotein LptE</fullName>
    </recommendedName>
</protein>
<evidence type="ECO:0000256" key="5">
    <source>
        <dbReference type="ARBA" id="ARBA00023288"/>
    </source>
</evidence>
<keyword evidence="9" id="KW-1185">Reference proteome</keyword>
<comment type="similarity">
    <text evidence="6">Belongs to the LptE lipoprotein family.</text>
</comment>
<evidence type="ECO:0000256" key="3">
    <source>
        <dbReference type="ARBA" id="ARBA00023139"/>
    </source>
</evidence>
<evidence type="ECO:0000256" key="1">
    <source>
        <dbReference type="ARBA" id="ARBA00022729"/>
    </source>
</evidence>
<evidence type="ECO:0000256" key="7">
    <source>
        <dbReference type="SAM" id="MobiDB-lite"/>
    </source>
</evidence>
<feature type="region of interest" description="Disordered" evidence="7">
    <location>
        <begin position="187"/>
        <end position="208"/>
    </location>
</feature>
<dbReference type="InterPro" id="IPR006311">
    <property type="entry name" value="TAT_signal"/>
</dbReference>
<proteinExistence type="inferred from homology"/>
<dbReference type="EMBL" id="SNXW01000005">
    <property type="protein sequence ID" value="TDP82817.1"/>
    <property type="molecule type" value="Genomic_DNA"/>
</dbReference>
<comment type="subunit">
    <text evidence="6">Component of the lipopolysaccharide transport and assembly complex. Interacts with LptD.</text>
</comment>
<dbReference type="Gene3D" id="3.30.160.150">
    <property type="entry name" value="Lipoprotein like domain"/>
    <property type="match status" value="1"/>
</dbReference>
<dbReference type="Proteomes" id="UP000294593">
    <property type="component" value="Unassembled WGS sequence"/>
</dbReference>
<keyword evidence="2 6" id="KW-0472">Membrane</keyword>
<accession>A0A4R6RB00</accession>
<dbReference type="PROSITE" id="PS51257">
    <property type="entry name" value="PROKAR_LIPOPROTEIN"/>
    <property type="match status" value="1"/>
</dbReference>
<name>A0A4R6RB00_9BURK</name>
<sequence>MVMPMQRRHFLSLLGAPAGAAALATLGGCGFELRQGYAMAFRTIQLTGFTANSPLATELARALEASGVQVTESTLQAVRAASSVMVPPSHIELNALTDKRETLVSAKTAFGQVRTITARTTLRFQVKRSDGSILIPASDVVLARDLSYNERDALAKQDESAALNRALQNDIVGQVMRRLAAIRPDQLVAPAEPAPPRSSVSAASGATR</sequence>
<dbReference type="GO" id="GO:0009279">
    <property type="term" value="C:cell outer membrane"/>
    <property type="evidence" value="ECO:0007669"/>
    <property type="project" value="UniProtKB-SubCell"/>
</dbReference>
<comment type="caution">
    <text evidence="8">The sequence shown here is derived from an EMBL/GenBank/DDBJ whole genome shotgun (WGS) entry which is preliminary data.</text>
</comment>
<dbReference type="InterPro" id="IPR007485">
    <property type="entry name" value="LPS_assembly_LptE"/>
</dbReference>
<dbReference type="PANTHER" id="PTHR38098">
    <property type="entry name" value="LPS-ASSEMBLY LIPOPROTEIN LPTE"/>
    <property type="match status" value="1"/>
</dbReference>
<comment type="function">
    <text evidence="6">Together with LptD, is involved in the assembly of lipopolysaccharide (LPS) at the surface of the outer membrane. Required for the proper assembly of LptD. Binds LPS and may serve as the LPS recognition site at the outer membrane.</text>
</comment>
<dbReference type="PROSITE" id="PS51318">
    <property type="entry name" value="TAT"/>
    <property type="match status" value="1"/>
</dbReference>
<dbReference type="GO" id="GO:0015920">
    <property type="term" value="P:lipopolysaccharide transport"/>
    <property type="evidence" value="ECO:0007669"/>
    <property type="project" value="TreeGrafter"/>
</dbReference>
<gene>
    <name evidence="6" type="primary">lptE</name>
    <name evidence="8" type="ORF">EV672_1054</name>
</gene>
<evidence type="ECO:0000256" key="6">
    <source>
        <dbReference type="HAMAP-Rule" id="MF_01186"/>
    </source>
</evidence>
<organism evidence="8 9">
    <name type="scientific">Aquabacterium commune</name>
    <dbReference type="NCBI Taxonomy" id="70586"/>
    <lineage>
        <taxon>Bacteria</taxon>
        <taxon>Pseudomonadati</taxon>
        <taxon>Pseudomonadota</taxon>
        <taxon>Betaproteobacteria</taxon>
        <taxon>Burkholderiales</taxon>
        <taxon>Aquabacterium</taxon>
    </lineage>
</organism>
<keyword evidence="4 6" id="KW-0998">Cell outer membrane</keyword>
<dbReference type="GO" id="GO:1990351">
    <property type="term" value="C:transporter complex"/>
    <property type="evidence" value="ECO:0007669"/>
    <property type="project" value="TreeGrafter"/>
</dbReference>
<dbReference type="PANTHER" id="PTHR38098:SF1">
    <property type="entry name" value="LPS-ASSEMBLY LIPOPROTEIN LPTE"/>
    <property type="match status" value="1"/>
</dbReference>